<dbReference type="InterPro" id="IPR011964">
    <property type="entry name" value="YVTN_b-propeller_repeat"/>
</dbReference>
<sequence length="34" mass="3611">MYVATTNDDTASVIDGATNSVIATIPFGNEPRRI</sequence>
<dbReference type="Proteomes" id="UP000225320">
    <property type="component" value="Unassembled WGS sequence"/>
</dbReference>
<comment type="caution">
    <text evidence="1">The sequence shown here is derived from an EMBL/GenBank/DDBJ whole genome shotgun (WGS) entry which is preliminary data.</text>
</comment>
<dbReference type="Gene3D" id="2.130.10.10">
    <property type="entry name" value="YVTN repeat-like/Quinoprotein amine dehydrogenase"/>
    <property type="match status" value="1"/>
</dbReference>
<proteinExistence type="predicted"/>
<dbReference type="InterPro" id="IPR015943">
    <property type="entry name" value="WD40/YVTN_repeat-like_dom_sf"/>
</dbReference>
<name>A0A2B5AWF6_9BACI</name>
<dbReference type="NCBIfam" id="TIGR02276">
    <property type="entry name" value="beta_rpt_yvtn"/>
    <property type="match status" value="1"/>
</dbReference>
<evidence type="ECO:0008006" key="3">
    <source>
        <dbReference type="Google" id="ProtNLM"/>
    </source>
</evidence>
<evidence type="ECO:0000313" key="1">
    <source>
        <dbReference type="EMBL" id="PGG75233.1"/>
    </source>
</evidence>
<organism evidence="1 2">
    <name type="scientific">Bacillus toyonensis</name>
    <dbReference type="NCBI Taxonomy" id="155322"/>
    <lineage>
        <taxon>Bacteria</taxon>
        <taxon>Bacillati</taxon>
        <taxon>Bacillota</taxon>
        <taxon>Bacilli</taxon>
        <taxon>Bacillales</taxon>
        <taxon>Bacillaceae</taxon>
        <taxon>Bacillus</taxon>
        <taxon>Bacillus cereus group</taxon>
    </lineage>
</organism>
<gene>
    <name evidence="1" type="ORF">CON73_33075</name>
</gene>
<dbReference type="SUPFAM" id="SSF50974">
    <property type="entry name" value="Nitrous oxide reductase, N-terminal domain"/>
    <property type="match status" value="1"/>
</dbReference>
<dbReference type="AlphaFoldDB" id="A0A2B5AWF6"/>
<evidence type="ECO:0000313" key="2">
    <source>
        <dbReference type="Proteomes" id="UP000225320"/>
    </source>
</evidence>
<reference evidence="1 2" key="1">
    <citation type="submission" date="2017-09" db="EMBL/GenBank/DDBJ databases">
        <title>Large-scale bioinformatics analysis of Bacillus genomes uncovers conserved roles of natural products in bacterial physiology.</title>
        <authorList>
            <consortium name="Agbiome Team Llc"/>
            <person name="Bleich R.M."/>
            <person name="Grubbs K.J."/>
            <person name="Santa Maria K.C."/>
            <person name="Allen S.E."/>
            <person name="Farag S."/>
            <person name="Shank E.A."/>
            <person name="Bowers A."/>
        </authorList>
    </citation>
    <scope>NUCLEOTIDE SEQUENCE [LARGE SCALE GENOMIC DNA]</scope>
    <source>
        <strain evidence="1 2">AFS094862</strain>
    </source>
</reference>
<accession>A0A2B5AWF6</accession>
<protein>
    <recommendedName>
        <fullName evidence="3">40-residue YVTN family beta-propeller</fullName>
    </recommendedName>
</protein>
<dbReference type="InterPro" id="IPR011045">
    <property type="entry name" value="N2O_reductase_N"/>
</dbReference>
<dbReference type="EMBL" id="NVOI01000289">
    <property type="protein sequence ID" value="PGG75233.1"/>
    <property type="molecule type" value="Genomic_DNA"/>
</dbReference>